<organism evidence="4 5">
    <name type="scientific">Georgenia daeguensis</name>
    <dbReference type="NCBI Taxonomy" id="908355"/>
    <lineage>
        <taxon>Bacteria</taxon>
        <taxon>Bacillati</taxon>
        <taxon>Actinomycetota</taxon>
        <taxon>Actinomycetes</taxon>
        <taxon>Micrococcales</taxon>
        <taxon>Bogoriellaceae</taxon>
        <taxon>Georgenia</taxon>
    </lineage>
</organism>
<evidence type="ECO:0000259" key="3">
    <source>
        <dbReference type="Pfam" id="PF22725"/>
    </source>
</evidence>
<dbReference type="PANTHER" id="PTHR43708">
    <property type="entry name" value="CONSERVED EXPRESSED OXIDOREDUCTASE (EUROFUNG)"/>
    <property type="match status" value="1"/>
</dbReference>
<dbReference type="Proteomes" id="UP001499841">
    <property type="component" value="Unassembled WGS sequence"/>
</dbReference>
<evidence type="ECO:0000313" key="5">
    <source>
        <dbReference type="Proteomes" id="UP001499841"/>
    </source>
</evidence>
<sequence>MTRRRLRIGVVGAGNASSHHLAGWRRLPGCDVVHIVDAVPERAERRAREYGVPRSGGNVHELVDSGAVDALDVITPAHAHAEIVEHALASGIHVLCQKPVADTREDIARIYDAAVAGPGRLMIHENWRYRSWFRELRRRIDGDELGTVFHLSSSARFAGTVTTPQHPDTPFSLARQPFFAEMDRFLILESVIHQLDVTRYLLGEPDVLYARAHRVSDRVRGEDVATVVLGYPGATAVVDRSYASKGREDPPLLSESVVVEGTAGTAFVSASGELRIVTEDSATRRVDVVPPEADPYVASYARAIRAFARGIITGAPFETDIYDNLSTMRLVLAAYESVDSGRTLGRAEIDATIPVGVRATGRVTP</sequence>
<evidence type="ECO:0000256" key="1">
    <source>
        <dbReference type="ARBA" id="ARBA00023027"/>
    </source>
</evidence>
<dbReference type="Gene3D" id="3.40.50.720">
    <property type="entry name" value="NAD(P)-binding Rossmann-like Domain"/>
    <property type="match status" value="1"/>
</dbReference>
<name>A0ABP8EV96_9MICO</name>
<dbReference type="PANTHER" id="PTHR43708:SF8">
    <property type="entry name" value="OXIDOREDUCTASE"/>
    <property type="match status" value="1"/>
</dbReference>
<dbReference type="Gene3D" id="3.30.360.10">
    <property type="entry name" value="Dihydrodipicolinate Reductase, domain 2"/>
    <property type="match status" value="1"/>
</dbReference>
<dbReference type="SUPFAM" id="SSF51735">
    <property type="entry name" value="NAD(P)-binding Rossmann-fold domains"/>
    <property type="match status" value="1"/>
</dbReference>
<dbReference type="Pfam" id="PF01408">
    <property type="entry name" value="GFO_IDH_MocA"/>
    <property type="match status" value="1"/>
</dbReference>
<comment type="caution">
    <text evidence="4">The sequence shown here is derived from an EMBL/GenBank/DDBJ whole genome shotgun (WGS) entry which is preliminary data.</text>
</comment>
<proteinExistence type="predicted"/>
<feature type="domain" description="GFO/IDH/MocA-like oxidoreductase" evidence="3">
    <location>
        <begin position="133"/>
        <end position="266"/>
    </location>
</feature>
<gene>
    <name evidence="4" type="ORF">GCM10022262_22720</name>
</gene>
<dbReference type="EMBL" id="BAABBA010000010">
    <property type="protein sequence ID" value="GAA4287912.1"/>
    <property type="molecule type" value="Genomic_DNA"/>
</dbReference>
<evidence type="ECO:0000259" key="2">
    <source>
        <dbReference type="Pfam" id="PF01408"/>
    </source>
</evidence>
<dbReference type="InterPro" id="IPR051317">
    <property type="entry name" value="Gfo/Idh/MocA_oxidoreduct"/>
</dbReference>
<evidence type="ECO:0000313" key="4">
    <source>
        <dbReference type="EMBL" id="GAA4287912.1"/>
    </source>
</evidence>
<reference evidence="5" key="1">
    <citation type="journal article" date="2019" name="Int. J. Syst. Evol. Microbiol.">
        <title>The Global Catalogue of Microorganisms (GCM) 10K type strain sequencing project: providing services to taxonomists for standard genome sequencing and annotation.</title>
        <authorList>
            <consortium name="The Broad Institute Genomics Platform"/>
            <consortium name="The Broad Institute Genome Sequencing Center for Infectious Disease"/>
            <person name="Wu L."/>
            <person name="Ma J."/>
        </authorList>
    </citation>
    <scope>NUCLEOTIDE SEQUENCE [LARGE SCALE GENOMIC DNA]</scope>
    <source>
        <strain evidence="5">JCM 17459</strain>
    </source>
</reference>
<dbReference type="InterPro" id="IPR000683">
    <property type="entry name" value="Gfo/Idh/MocA-like_OxRdtase_N"/>
</dbReference>
<keyword evidence="1" id="KW-0520">NAD</keyword>
<dbReference type="RefSeq" id="WP_345041162.1">
    <property type="nucleotide sequence ID" value="NZ_BAABBA010000010.1"/>
</dbReference>
<accession>A0ABP8EV96</accession>
<keyword evidence="5" id="KW-1185">Reference proteome</keyword>
<dbReference type="InterPro" id="IPR036291">
    <property type="entry name" value="NAD(P)-bd_dom_sf"/>
</dbReference>
<feature type="domain" description="Gfo/Idh/MocA-like oxidoreductase N-terminal" evidence="2">
    <location>
        <begin position="6"/>
        <end position="116"/>
    </location>
</feature>
<dbReference type="SUPFAM" id="SSF55347">
    <property type="entry name" value="Glyceraldehyde-3-phosphate dehydrogenase-like, C-terminal domain"/>
    <property type="match status" value="1"/>
</dbReference>
<protein>
    <submittedName>
        <fullName evidence="4">Gfo/Idh/MocA family oxidoreductase</fullName>
    </submittedName>
</protein>
<dbReference type="Pfam" id="PF22725">
    <property type="entry name" value="GFO_IDH_MocA_C3"/>
    <property type="match status" value="1"/>
</dbReference>
<dbReference type="InterPro" id="IPR055170">
    <property type="entry name" value="GFO_IDH_MocA-like_dom"/>
</dbReference>